<feature type="domain" description="EVE" evidence="4">
    <location>
        <begin position="28"/>
        <end position="208"/>
    </location>
</feature>
<dbReference type="RefSeq" id="XP_029737494.1">
    <property type="nucleotide sequence ID" value="XM_029886263.1"/>
</dbReference>
<dbReference type="PANTHER" id="PTHR14087">
    <property type="entry name" value="THYMOCYTE NUCLEAR PROTEIN 1"/>
    <property type="match status" value="1"/>
</dbReference>
<dbReference type="InterPro" id="IPR047197">
    <property type="entry name" value="THYN1-like_EVE"/>
</dbReference>
<dbReference type="EMBL" id="SRRM01000020">
    <property type="protein sequence ID" value="TKY85509.1"/>
    <property type="molecule type" value="Genomic_DNA"/>
</dbReference>
<keyword evidence="6" id="KW-1185">Reference proteome</keyword>
<feature type="compositionally biased region" description="Low complexity" evidence="3">
    <location>
        <begin position="259"/>
        <end position="269"/>
    </location>
</feature>
<keyword evidence="2" id="KW-0539">Nucleus</keyword>
<feature type="region of interest" description="Disordered" evidence="3">
    <location>
        <begin position="217"/>
        <end position="295"/>
    </location>
</feature>
<organism evidence="5 6">
    <name type="scientific">Sporisorium graminicola</name>
    <dbReference type="NCBI Taxonomy" id="280036"/>
    <lineage>
        <taxon>Eukaryota</taxon>
        <taxon>Fungi</taxon>
        <taxon>Dikarya</taxon>
        <taxon>Basidiomycota</taxon>
        <taxon>Ustilaginomycotina</taxon>
        <taxon>Ustilaginomycetes</taxon>
        <taxon>Ustilaginales</taxon>
        <taxon>Ustilaginaceae</taxon>
        <taxon>Sporisorium</taxon>
    </lineage>
</organism>
<dbReference type="Proteomes" id="UP000306050">
    <property type="component" value="Chromosome SGRAM_7"/>
</dbReference>
<proteinExistence type="predicted"/>
<evidence type="ECO:0000259" key="4">
    <source>
        <dbReference type="Pfam" id="PF01878"/>
    </source>
</evidence>
<name>A0A4V6EUY1_9BASI</name>
<dbReference type="GO" id="GO:0005634">
    <property type="term" value="C:nucleus"/>
    <property type="evidence" value="ECO:0007669"/>
    <property type="project" value="UniProtKB-SubCell"/>
</dbReference>
<dbReference type="CDD" id="cd21133">
    <property type="entry name" value="EVE"/>
    <property type="match status" value="1"/>
</dbReference>
<dbReference type="AlphaFoldDB" id="A0A4V6EUY1"/>
<evidence type="ECO:0000256" key="1">
    <source>
        <dbReference type="ARBA" id="ARBA00004123"/>
    </source>
</evidence>
<dbReference type="GeneID" id="40728566"/>
<protein>
    <recommendedName>
        <fullName evidence="4">EVE domain-containing protein</fullName>
    </recommendedName>
</protein>
<evidence type="ECO:0000313" key="6">
    <source>
        <dbReference type="Proteomes" id="UP000306050"/>
    </source>
</evidence>
<comment type="caution">
    <text evidence="5">The sequence shown here is derived from an EMBL/GenBank/DDBJ whole genome shotgun (WGS) entry which is preliminary data.</text>
</comment>
<dbReference type="InterPro" id="IPR002740">
    <property type="entry name" value="EVE_domain"/>
</dbReference>
<dbReference type="KEGG" id="sgra:EX895_005671"/>
<gene>
    <name evidence="5" type="ORF">EX895_005671</name>
</gene>
<sequence>MPPKRKAEAVAPAASSFANGVTPHRVGHWLMKAEPDTRLERGQDVAFSIDHFAECKVTKWDGVRNPEARTIMKDKMAFGDPVLFYHSNTKIPGVAGLARICSKQSYPDPSAFDAQHPYYDPKSNPEQPKWWLVDVEFVEKLDRLVPLGLLQKIAGKGADGKALTKDERKDVGYLTEAQLQAIKDMALLNRGRLSVQPVTEEAYEAVVALSRKGGWDGWPGKWNPKAASSAPGGRKKPAEPVETGKADESQSEPPKKKAASAAKASSKAPAAKRAKVQASPAAEGVRRSSRRRSAA</sequence>
<dbReference type="InterPro" id="IPR015947">
    <property type="entry name" value="PUA-like_sf"/>
</dbReference>
<evidence type="ECO:0000256" key="3">
    <source>
        <dbReference type="SAM" id="MobiDB-lite"/>
    </source>
</evidence>
<dbReference type="Pfam" id="PF01878">
    <property type="entry name" value="EVE"/>
    <property type="match status" value="1"/>
</dbReference>
<evidence type="ECO:0000313" key="5">
    <source>
        <dbReference type="EMBL" id="TKY85509.1"/>
    </source>
</evidence>
<dbReference type="SUPFAM" id="SSF88697">
    <property type="entry name" value="PUA domain-like"/>
    <property type="match status" value="1"/>
</dbReference>
<dbReference type="OrthoDB" id="41445at2759"/>
<comment type="subcellular location">
    <subcellularLocation>
        <location evidence="1">Nucleus</location>
    </subcellularLocation>
</comment>
<evidence type="ECO:0000256" key="2">
    <source>
        <dbReference type="ARBA" id="ARBA00023242"/>
    </source>
</evidence>
<reference evidence="5 6" key="1">
    <citation type="submission" date="2019-05" db="EMBL/GenBank/DDBJ databases">
        <title>Sporisorium graminicola CBS 10092 draft sequencing and annotation.</title>
        <authorList>
            <person name="Solano-Gonzalez S."/>
            <person name="Caddick M.X."/>
            <person name="Darby A."/>
        </authorList>
    </citation>
    <scope>NUCLEOTIDE SEQUENCE [LARGE SCALE GENOMIC DNA]</scope>
    <source>
        <strain evidence="5 6">CBS 10092</strain>
    </source>
</reference>
<feature type="compositionally biased region" description="Basic and acidic residues" evidence="3">
    <location>
        <begin position="236"/>
        <end position="248"/>
    </location>
</feature>
<dbReference type="FunFam" id="3.10.590.10:FF:000006">
    <property type="entry name" value="Chromosome 7, whole genome shotgun sequence"/>
    <property type="match status" value="1"/>
</dbReference>
<dbReference type="PANTHER" id="PTHR14087:SF7">
    <property type="entry name" value="THYMOCYTE NUCLEAR PROTEIN 1"/>
    <property type="match status" value="1"/>
</dbReference>
<dbReference type="InterPro" id="IPR052181">
    <property type="entry name" value="5hmC_binding"/>
</dbReference>
<accession>A0A4V6EUY1</accession>
<dbReference type="Gene3D" id="3.10.590.10">
    <property type="entry name" value="ph1033 like domains"/>
    <property type="match status" value="1"/>
</dbReference>